<dbReference type="Pfam" id="PF25858">
    <property type="entry name" value="DUF7958"/>
    <property type="match status" value="2"/>
</dbReference>
<dbReference type="EMBL" id="CP065856">
    <property type="protein sequence ID" value="QPV64101.1"/>
    <property type="molecule type" value="Genomic_DNA"/>
</dbReference>
<evidence type="ECO:0000313" key="3">
    <source>
        <dbReference type="Proteomes" id="UP000595001"/>
    </source>
</evidence>
<name>A0A7T3G0G4_9EURY</name>
<reference evidence="2 3" key="1">
    <citation type="submission" date="2020-12" db="EMBL/GenBank/DDBJ databases">
        <title>Halosimplex halophilum sp. nov. and Halosimplex salinum sp. nov., two new members of the genus Halosimplex.</title>
        <authorList>
            <person name="Cui H.L."/>
        </authorList>
    </citation>
    <scope>NUCLEOTIDE SEQUENCE [LARGE SCALE GENOMIC DNA]</scope>
    <source>
        <strain evidence="2 3">YGH94</strain>
    </source>
</reference>
<dbReference type="KEGG" id="hlt:I7X12_05605"/>
<organism evidence="2 3">
    <name type="scientific">Halosimplex litoreum</name>
    <dbReference type="NCBI Taxonomy" id="1198301"/>
    <lineage>
        <taxon>Archaea</taxon>
        <taxon>Methanobacteriati</taxon>
        <taxon>Methanobacteriota</taxon>
        <taxon>Stenosarchaea group</taxon>
        <taxon>Halobacteria</taxon>
        <taxon>Halobacteriales</taxon>
        <taxon>Haloarculaceae</taxon>
        <taxon>Halosimplex</taxon>
    </lineage>
</organism>
<dbReference type="GeneID" id="60587948"/>
<accession>A0A7T3G0G4</accession>
<proteinExistence type="predicted"/>
<dbReference type="RefSeq" id="WP_198062875.1">
    <property type="nucleotide sequence ID" value="NZ_CP065856.1"/>
</dbReference>
<dbReference type="Proteomes" id="UP000595001">
    <property type="component" value="Chromosome"/>
</dbReference>
<protein>
    <submittedName>
        <fullName evidence="2">Uncharacterized protein</fullName>
    </submittedName>
</protein>
<dbReference type="InterPro" id="IPR058264">
    <property type="entry name" value="DUF7958"/>
</dbReference>
<evidence type="ECO:0000256" key="1">
    <source>
        <dbReference type="SAM" id="MobiDB-lite"/>
    </source>
</evidence>
<dbReference type="OrthoDB" id="242611at2157"/>
<sequence length="245" mass="28488">MKAELYERQEDCIVVEVIDNSGSLHRVEIKPDGSIETHRQNDYPLGSENRTDEQERIFQQVEARAKYHVHRETDCDVLSAAWNPEEIPRAIEALENLPIQEFTEQFRDFYKALVHTDEFKNEENICGNVVMVMKSFCYDEELSIPHVDPDVRLYYREDGETNKSGAEFECPPNTTRMTLVMAPIREINREFDYPEDFRDLCVNNLICQTRDIYRNMGEEPPADVDIEGYGKPTTLADGLISRPDE</sequence>
<feature type="compositionally biased region" description="Basic and acidic residues" evidence="1">
    <location>
        <begin position="30"/>
        <end position="41"/>
    </location>
</feature>
<feature type="region of interest" description="Disordered" evidence="1">
    <location>
        <begin position="30"/>
        <end position="51"/>
    </location>
</feature>
<keyword evidence="3" id="KW-1185">Reference proteome</keyword>
<evidence type="ECO:0000313" key="2">
    <source>
        <dbReference type="EMBL" id="QPV64101.1"/>
    </source>
</evidence>
<dbReference type="AlphaFoldDB" id="A0A7T3G0G4"/>
<gene>
    <name evidence="2" type="ORF">I7X12_05605</name>
</gene>